<dbReference type="AlphaFoldDB" id="L0A3P1"/>
<evidence type="ECO:0000313" key="2">
    <source>
        <dbReference type="Proteomes" id="UP000010467"/>
    </source>
</evidence>
<name>L0A3P1_DEIPD</name>
<dbReference type="Proteomes" id="UP000010467">
    <property type="component" value="Chromosome"/>
</dbReference>
<dbReference type="Pfam" id="PF03745">
    <property type="entry name" value="DUF309"/>
    <property type="match status" value="1"/>
</dbReference>
<dbReference type="eggNOG" id="COG1547">
    <property type="taxonomic scope" value="Bacteria"/>
</dbReference>
<dbReference type="EMBL" id="CP003382">
    <property type="protein sequence ID" value="AFZ68518.1"/>
    <property type="molecule type" value="Genomic_DNA"/>
</dbReference>
<evidence type="ECO:0008006" key="3">
    <source>
        <dbReference type="Google" id="ProtNLM"/>
    </source>
</evidence>
<gene>
    <name evidence="1" type="ordered locus">Deipe_3069</name>
</gene>
<dbReference type="Gene3D" id="1.10.3450.10">
    <property type="entry name" value="TTHA0068-like"/>
    <property type="match status" value="1"/>
</dbReference>
<reference evidence="2" key="1">
    <citation type="submission" date="2012-03" db="EMBL/GenBank/DDBJ databases">
        <title>Complete sequence of chromosome of Deinococcus peraridilitoris DSM 19664.</title>
        <authorList>
            <person name="Lucas S."/>
            <person name="Copeland A."/>
            <person name="Lapidus A."/>
            <person name="Glavina del Rio T."/>
            <person name="Dalin E."/>
            <person name="Tice H."/>
            <person name="Bruce D."/>
            <person name="Goodwin L."/>
            <person name="Pitluck S."/>
            <person name="Peters L."/>
            <person name="Mikhailova N."/>
            <person name="Lu M."/>
            <person name="Kyrpides N."/>
            <person name="Mavromatis K."/>
            <person name="Ivanova N."/>
            <person name="Brettin T."/>
            <person name="Detter J.C."/>
            <person name="Han C."/>
            <person name="Larimer F."/>
            <person name="Land M."/>
            <person name="Hauser L."/>
            <person name="Markowitz V."/>
            <person name="Cheng J.-F."/>
            <person name="Hugenholtz P."/>
            <person name="Woyke T."/>
            <person name="Wu D."/>
            <person name="Pukall R."/>
            <person name="Steenblock K."/>
            <person name="Brambilla E."/>
            <person name="Klenk H.-P."/>
            <person name="Eisen J.A."/>
        </authorList>
    </citation>
    <scope>NUCLEOTIDE SEQUENCE [LARGE SCALE GENOMIC DNA]</scope>
    <source>
        <strain evidence="2">DSM 19664 / LMG 22246 / CIP 109416 / KR-200</strain>
    </source>
</reference>
<keyword evidence="2" id="KW-1185">Reference proteome</keyword>
<dbReference type="InterPro" id="IPR005500">
    <property type="entry name" value="DUF309"/>
</dbReference>
<dbReference type="InterPro" id="IPR023203">
    <property type="entry name" value="TTHA0068_sf"/>
</dbReference>
<accession>L0A3P1</accession>
<dbReference type="STRING" id="937777.Deipe_3069"/>
<evidence type="ECO:0000313" key="1">
    <source>
        <dbReference type="EMBL" id="AFZ68518.1"/>
    </source>
</evidence>
<protein>
    <recommendedName>
        <fullName evidence="3">DUF309 domain-containing protein</fullName>
    </recommendedName>
</protein>
<sequence>MRTELREGARLFNEGRYWEAHEAWEAFWRTATGNERIYVQSLILLAAALHKRWVHGRLTRRNYEKALRYLSALPDEFDGVRLQVLAREVEEALEDCRVRPRLPLLPEHGDS</sequence>
<dbReference type="RefSeq" id="WP_015236817.1">
    <property type="nucleotide sequence ID" value="NC_019793.1"/>
</dbReference>
<dbReference type="KEGG" id="dpd:Deipe_3069"/>
<dbReference type="SUPFAM" id="SSF140663">
    <property type="entry name" value="TTHA0068-like"/>
    <property type="match status" value="1"/>
</dbReference>
<dbReference type="OrthoDB" id="71454at2"/>
<dbReference type="HOGENOM" id="CLU_125317_2_0_0"/>
<dbReference type="PATRIC" id="fig|937777.3.peg.3084"/>
<organism evidence="1 2">
    <name type="scientific">Deinococcus peraridilitoris (strain DSM 19664 / LMG 22246 / CIP 109416 / KR-200)</name>
    <dbReference type="NCBI Taxonomy" id="937777"/>
    <lineage>
        <taxon>Bacteria</taxon>
        <taxon>Thermotogati</taxon>
        <taxon>Deinococcota</taxon>
        <taxon>Deinococci</taxon>
        <taxon>Deinococcales</taxon>
        <taxon>Deinococcaceae</taxon>
        <taxon>Deinococcus</taxon>
    </lineage>
</organism>
<proteinExistence type="predicted"/>